<name>A0A1J9RE12_9EURO</name>
<dbReference type="Pfam" id="PF12796">
    <property type="entry name" value="Ank_2"/>
    <property type="match status" value="1"/>
</dbReference>
<proteinExistence type="predicted"/>
<dbReference type="Gene3D" id="1.25.40.20">
    <property type="entry name" value="Ankyrin repeat-containing domain"/>
    <property type="match status" value="1"/>
</dbReference>
<dbReference type="Proteomes" id="UP000242791">
    <property type="component" value="Unassembled WGS sequence"/>
</dbReference>
<organism evidence="2 3">
    <name type="scientific">Blastomyces percursus</name>
    <dbReference type="NCBI Taxonomy" id="1658174"/>
    <lineage>
        <taxon>Eukaryota</taxon>
        <taxon>Fungi</taxon>
        <taxon>Dikarya</taxon>
        <taxon>Ascomycota</taxon>
        <taxon>Pezizomycotina</taxon>
        <taxon>Eurotiomycetes</taxon>
        <taxon>Eurotiomycetidae</taxon>
        <taxon>Onygenales</taxon>
        <taxon>Ajellomycetaceae</taxon>
        <taxon>Blastomyces</taxon>
    </lineage>
</organism>
<reference evidence="2 3" key="1">
    <citation type="submission" date="2015-08" db="EMBL/GenBank/DDBJ databases">
        <title>Emmonsia species relationships and genome sequence.</title>
        <authorList>
            <person name="Cuomo C.A."/>
            <person name="Schwartz I.S."/>
            <person name="Kenyon C."/>
            <person name="De Hoog G.S."/>
            <person name="Govender N.P."/>
            <person name="Botha A."/>
            <person name="Moreno L."/>
            <person name="De Vries M."/>
            <person name="Munoz J.F."/>
            <person name="Stielow J.B."/>
        </authorList>
    </citation>
    <scope>NUCLEOTIDE SEQUENCE [LARGE SCALE GENOMIC DNA]</scope>
    <source>
        <strain evidence="2 3">EI222</strain>
    </source>
</reference>
<dbReference type="AlphaFoldDB" id="A0A1J9RE12"/>
<dbReference type="VEuPathDB" id="FungiDB:ACJ73_01790"/>
<protein>
    <submittedName>
        <fullName evidence="2">Uncharacterized protein</fullName>
    </submittedName>
</protein>
<dbReference type="SMART" id="SM00248">
    <property type="entry name" value="ANK"/>
    <property type="match status" value="3"/>
</dbReference>
<dbReference type="SUPFAM" id="SSF48403">
    <property type="entry name" value="Ankyrin repeat"/>
    <property type="match status" value="1"/>
</dbReference>
<accession>A0A1J9RE12</accession>
<comment type="caution">
    <text evidence="2">The sequence shown here is derived from an EMBL/GenBank/DDBJ whole genome shotgun (WGS) entry which is preliminary data.</text>
</comment>
<dbReference type="InterPro" id="IPR002110">
    <property type="entry name" value="Ankyrin_rpt"/>
</dbReference>
<dbReference type="InterPro" id="IPR036770">
    <property type="entry name" value="Ankyrin_rpt-contain_sf"/>
</dbReference>
<evidence type="ECO:0000313" key="3">
    <source>
        <dbReference type="Proteomes" id="UP000242791"/>
    </source>
</evidence>
<dbReference type="OrthoDB" id="1722345at2759"/>
<gene>
    <name evidence="2" type="ORF">ACJ73_01790</name>
</gene>
<dbReference type="PROSITE" id="PS50088">
    <property type="entry name" value="ANK_REPEAT"/>
    <property type="match status" value="1"/>
</dbReference>
<evidence type="ECO:0000313" key="2">
    <source>
        <dbReference type="EMBL" id="OJD26823.1"/>
    </source>
</evidence>
<dbReference type="EMBL" id="LGTZ01000172">
    <property type="protein sequence ID" value="OJD26823.1"/>
    <property type="molecule type" value="Genomic_DNA"/>
</dbReference>
<keyword evidence="3" id="KW-1185">Reference proteome</keyword>
<keyword evidence="1" id="KW-0040">ANK repeat</keyword>
<evidence type="ECO:0000256" key="1">
    <source>
        <dbReference type="PROSITE-ProRule" id="PRU00023"/>
    </source>
</evidence>
<feature type="repeat" description="ANK" evidence="1">
    <location>
        <begin position="291"/>
        <end position="323"/>
    </location>
</feature>
<sequence>MSVAVSDLTPYGCSPMSTVKGLLTVQIAKTDSKGLEMDPDELIQSMQQSYIRPNSALDQLSARWLLQLRKTFQQKQHEDSWKEAVALTLMAQGRHDEATSYYNALGSEKSESDGVCLRRFSAMCRFGPLNIALMGNFKITSLTRLSDCMGYAAIQGDLTTLLYLHNCWHVEWRHPIQGLVRSGHHLLLHILHHGNHVYILRETRLPSIGLAIERGHSKTIGFLLSIGLQAGTADVDSPLSTALNYGRAIILKMMLKHDPSWANSCTPDGQLLIPIDRRWEANIDIYAIDDQGNTILHYAVSCDIMPLLEAVLKGNPDLSLPDQNGRTALQLAIDLGRAPAVTLLQSREHERKEYTQGHGPI</sequence>